<feature type="region of interest" description="Disordered" evidence="1">
    <location>
        <begin position="101"/>
        <end position="137"/>
    </location>
</feature>
<keyword evidence="3" id="KW-1185">Reference proteome</keyword>
<dbReference type="EMBL" id="KZ303496">
    <property type="protein sequence ID" value="PIA17053.1"/>
    <property type="molecule type" value="Genomic_DNA"/>
</dbReference>
<protein>
    <submittedName>
        <fullName evidence="2">Uncharacterized protein</fullName>
    </submittedName>
</protein>
<evidence type="ECO:0000313" key="2">
    <source>
        <dbReference type="EMBL" id="PIA17053.1"/>
    </source>
</evidence>
<reference evidence="2 3" key="1">
    <citation type="journal article" date="2015" name="Genome Biol. Evol.">
        <title>Phylogenomic analyses indicate that early fungi evolved digesting cell walls of algal ancestors of land plants.</title>
        <authorList>
            <person name="Chang Y."/>
            <person name="Wang S."/>
            <person name="Sekimoto S."/>
            <person name="Aerts A.L."/>
            <person name="Choi C."/>
            <person name="Clum A."/>
            <person name="LaButti K.M."/>
            <person name="Lindquist E.A."/>
            <person name="Yee Ngan C."/>
            <person name="Ohm R.A."/>
            <person name="Salamov A.A."/>
            <person name="Grigoriev I.V."/>
            <person name="Spatafora J.W."/>
            <person name="Berbee M.L."/>
        </authorList>
    </citation>
    <scope>NUCLEOTIDE SEQUENCE [LARGE SCALE GENOMIC DNA]</scope>
    <source>
        <strain evidence="2 3">NRRL 1564</strain>
    </source>
</reference>
<organism evidence="2 3">
    <name type="scientific">Coemansia reversa (strain ATCC 12441 / NRRL 1564)</name>
    <dbReference type="NCBI Taxonomy" id="763665"/>
    <lineage>
        <taxon>Eukaryota</taxon>
        <taxon>Fungi</taxon>
        <taxon>Fungi incertae sedis</taxon>
        <taxon>Zoopagomycota</taxon>
        <taxon>Kickxellomycotina</taxon>
        <taxon>Kickxellomycetes</taxon>
        <taxon>Kickxellales</taxon>
        <taxon>Kickxellaceae</taxon>
        <taxon>Coemansia</taxon>
    </lineage>
</organism>
<feature type="compositionally biased region" description="Basic and acidic residues" evidence="1">
    <location>
        <begin position="114"/>
        <end position="124"/>
    </location>
</feature>
<proteinExistence type="predicted"/>
<dbReference type="AlphaFoldDB" id="A0A2G5BDH1"/>
<dbReference type="Proteomes" id="UP000242474">
    <property type="component" value="Unassembled WGS sequence"/>
</dbReference>
<feature type="region of interest" description="Disordered" evidence="1">
    <location>
        <begin position="151"/>
        <end position="170"/>
    </location>
</feature>
<evidence type="ECO:0000313" key="3">
    <source>
        <dbReference type="Proteomes" id="UP000242474"/>
    </source>
</evidence>
<accession>A0A2G5BDH1</accession>
<gene>
    <name evidence="2" type="ORF">COEREDRAFT_14911</name>
</gene>
<sequence length="228" mass="25430">MEYLKRILVFRAAPQKHSPVCNVAQIAKQYHASNKFTRVPPALGRQQFLKTPPTNQGFIKNNLSSIGCLCDRRLQSQQQQHSRTAAPQRDSNRKFAWRAKQQNTAILAPPETPTHPDERRELSPDTHTNAAGEHDHGDVICSTASSVTKKAIDDSDTPNTSEKLNSGKIYSPWCDSKSANPDAEVRAMQDFLSTELMVETSIECTREKLALFCTSKAARLKRDRAGSP</sequence>
<name>A0A2G5BDH1_COERN</name>
<evidence type="ECO:0000256" key="1">
    <source>
        <dbReference type="SAM" id="MobiDB-lite"/>
    </source>
</evidence>